<dbReference type="InterPro" id="IPR029471">
    <property type="entry name" value="HNH_5"/>
</dbReference>
<feature type="domain" description="HNH endonuclease 5" evidence="1">
    <location>
        <begin position="4"/>
        <end position="46"/>
    </location>
</feature>
<organism evidence="2 3">
    <name type="scientific">Leptospira yanagawae</name>
    <dbReference type="NCBI Taxonomy" id="293069"/>
    <lineage>
        <taxon>Bacteria</taxon>
        <taxon>Pseudomonadati</taxon>
        <taxon>Spirochaetota</taxon>
        <taxon>Spirochaetia</taxon>
        <taxon>Leptospirales</taxon>
        <taxon>Leptospiraceae</taxon>
        <taxon>Leptospira</taxon>
    </lineage>
</organism>
<dbReference type="Proteomes" id="UP000298200">
    <property type="component" value="Unassembled WGS sequence"/>
</dbReference>
<accession>A0ABY2LXZ8</accession>
<name>A0ABY2LXZ8_9LEPT</name>
<dbReference type="Pfam" id="PF14279">
    <property type="entry name" value="HNH_5"/>
    <property type="match status" value="1"/>
</dbReference>
<comment type="caution">
    <text evidence="2">The sequence shown here is derived from an EMBL/GenBank/DDBJ whole genome shotgun (WGS) entry which is preliminary data.</text>
</comment>
<evidence type="ECO:0000313" key="2">
    <source>
        <dbReference type="EMBL" id="TGL17922.1"/>
    </source>
</evidence>
<dbReference type="EMBL" id="RQFU01000020">
    <property type="protein sequence ID" value="TGL17922.1"/>
    <property type="molecule type" value="Genomic_DNA"/>
</dbReference>
<evidence type="ECO:0000313" key="3">
    <source>
        <dbReference type="Proteomes" id="UP000298200"/>
    </source>
</evidence>
<dbReference type="RefSeq" id="WP_135636953.1">
    <property type="nucleotide sequence ID" value="NZ_RQFU01000020.1"/>
</dbReference>
<reference evidence="3" key="1">
    <citation type="journal article" date="2019" name="PLoS Negl. Trop. Dis.">
        <title>Revisiting the worldwide diversity of Leptospira species in the environment.</title>
        <authorList>
            <person name="Vincent A.T."/>
            <person name="Schiettekatte O."/>
            <person name="Bourhy P."/>
            <person name="Veyrier F.J."/>
            <person name="Picardeau M."/>
        </authorList>
    </citation>
    <scope>NUCLEOTIDE SEQUENCE [LARGE SCALE GENOMIC DNA]</scope>
    <source>
        <strain evidence="3">201800272</strain>
    </source>
</reference>
<protein>
    <recommendedName>
        <fullName evidence="1">HNH endonuclease 5 domain-containing protein</fullName>
    </recommendedName>
</protein>
<gene>
    <name evidence="2" type="ORF">EHQ46_15815</name>
</gene>
<keyword evidence="3" id="KW-1185">Reference proteome</keyword>
<evidence type="ECO:0000259" key="1">
    <source>
        <dbReference type="Pfam" id="PF14279"/>
    </source>
</evidence>
<proteinExistence type="predicted"/>
<sequence>MYKCLYCTKDDKEVTFSSQEHIFPAGIGGMFQFPVGTVCDKCNTEVFSPLELDFIRNSIISLPRQFYGPGKRGSLNPSEATSSFVHLMAFDDASGEKALGVIRIGVPFQIPQFRILGPETVSIFLDPRHGDIDDQISSFLHVMRAFNKDCKFVYLTDELLNEDELYFGFWDKKYYLCAKDRESISKVLEYLEKLRIGELYETTDRILKKEIVESRQKLAFNIKAFERISAKIVFNGLCYLTSREFCHQSGYDEIREFIRYGGEGNHVILLNENQPSLDPLPGVSFPKHSHRLFIFTAKSEGQIALLNFYDSFKLAIRLSKQMIPGNSFTGIICDWTNRQDYILSDYLATLSNCAESF</sequence>